<evidence type="ECO:0000256" key="1">
    <source>
        <dbReference type="ARBA" id="ARBA00004127"/>
    </source>
</evidence>
<gene>
    <name evidence="7" type="ORF">SFMTTN_0189</name>
</gene>
<organism evidence="7 8">
    <name type="scientific">Sulfuriferula multivorans</name>
    <dbReference type="NCBI Taxonomy" id="1559896"/>
    <lineage>
        <taxon>Bacteria</taxon>
        <taxon>Pseudomonadati</taxon>
        <taxon>Pseudomonadota</taxon>
        <taxon>Betaproteobacteria</taxon>
        <taxon>Nitrosomonadales</taxon>
        <taxon>Sulfuricellaceae</taxon>
        <taxon>Sulfuriferula</taxon>
    </lineage>
</organism>
<sequence length="102" mass="11447">MEHGPYSRFEAAELILRDQLAIDRTLLANERTFLSYLRSAVALLIAGVSIIHFSHQNWFTAVGIICIPSGVLTGMFGFWRFKKMNNAIAVVRVGLRNISIPN</sequence>
<evidence type="ECO:0000313" key="8">
    <source>
        <dbReference type="Proteomes" id="UP000286806"/>
    </source>
</evidence>
<accession>A0A401J9Z8</accession>
<dbReference type="EMBL" id="BGOW01000001">
    <property type="protein sequence ID" value="GBL44394.1"/>
    <property type="molecule type" value="Genomic_DNA"/>
</dbReference>
<dbReference type="OrthoDB" id="582337at2"/>
<dbReference type="GO" id="GO:0012505">
    <property type="term" value="C:endomembrane system"/>
    <property type="evidence" value="ECO:0007669"/>
    <property type="project" value="UniProtKB-SubCell"/>
</dbReference>
<keyword evidence="2 5" id="KW-0812">Transmembrane</keyword>
<dbReference type="Pfam" id="PF02656">
    <property type="entry name" value="DUF202"/>
    <property type="match status" value="1"/>
</dbReference>
<dbReference type="AlphaFoldDB" id="A0A401J9Z8"/>
<comment type="caution">
    <text evidence="7">The sequence shown here is derived from an EMBL/GenBank/DDBJ whole genome shotgun (WGS) entry which is preliminary data.</text>
</comment>
<comment type="subcellular location">
    <subcellularLocation>
        <location evidence="1">Endomembrane system</location>
        <topology evidence="1">Multi-pass membrane protein</topology>
    </subcellularLocation>
</comment>
<evidence type="ECO:0000256" key="4">
    <source>
        <dbReference type="ARBA" id="ARBA00023136"/>
    </source>
</evidence>
<evidence type="ECO:0000256" key="2">
    <source>
        <dbReference type="ARBA" id="ARBA00022692"/>
    </source>
</evidence>
<dbReference type="InterPro" id="IPR003807">
    <property type="entry name" value="DUF202"/>
</dbReference>
<proteinExistence type="predicted"/>
<keyword evidence="4 5" id="KW-0472">Membrane</keyword>
<feature type="transmembrane region" description="Helical" evidence="5">
    <location>
        <begin position="33"/>
        <end position="52"/>
    </location>
</feature>
<evidence type="ECO:0000259" key="6">
    <source>
        <dbReference type="Pfam" id="PF02656"/>
    </source>
</evidence>
<reference evidence="7 8" key="1">
    <citation type="journal article" date="2019" name="Front. Microbiol.">
        <title>Genomes of Neutrophilic Sulfur-Oxidizing Chemolithoautotrophs Representing 9 Proteobacterial Species From 8 Genera.</title>
        <authorList>
            <person name="Watanabe T."/>
            <person name="Kojima H."/>
            <person name="Umezawa K."/>
            <person name="Hori C."/>
            <person name="Takasuka T.E."/>
            <person name="Kato Y."/>
            <person name="Fukui M."/>
        </authorList>
    </citation>
    <scope>NUCLEOTIDE SEQUENCE [LARGE SCALE GENOMIC DNA]</scope>
    <source>
        <strain evidence="7 8">TTN</strain>
    </source>
</reference>
<keyword evidence="3 5" id="KW-1133">Transmembrane helix</keyword>
<name>A0A401J9Z8_9PROT</name>
<protein>
    <recommendedName>
        <fullName evidence="6">DUF202 domain-containing protein</fullName>
    </recommendedName>
</protein>
<evidence type="ECO:0000313" key="7">
    <source>
        <dbReference type="EMBL" id="GBL44394.1"/>
    </source>
</evidence>
<dbReference type="RefSeq" id="WP_124703226.1">
    <property type="nucleotide sequence ID" value="NZ_BGOW01000001.1"/>
</dbReference>
<feature type="transmembrane region" description="Helical" evidence="5">
    <location>
        <begin position="58"/>
        <end position="79"/>
    </location>
</feature>
<evidence type="ECO:0000256" key="5">
    <source>
        <dbReference type="SAM" id="Phobius"/>
    </source>
</evidence>
<keyword evidence="8" id="KW-1185">Reference proteome</keyword>
<feature type="domain" description="DUF202" evidence="6">
    <location>
        <begin position="24"/>
        <end position="85"/>
    </location>
</feature>
<evidence type="ECO:0000256" key="3">
    <source>
        <dbReference type="ARBA" id="ARBA00022989"/>
    </source>
</evidence>
<dbReference type="Proteomes" id="UP000286806">
    <property type="component" value="Unassembled WGS sequence"/>
</dbReference>